<dbReference type="Pfam" id="PF13649">
    <property type="entry name" value="Methyltransf_25"/>
    <property type="match status" value="1"/>
</dbReference>
<comment type="caution">
    <text evidence="3">The sequence shown here is derived from an EMBL/GenBank/DDBJ whole genome shotgun (WGS) entry which is preliminary data.</text>
</comment>
<dbReference type="CDD" id="cd02440">
    <property type="entry name" value="AdoMet_MTases"/>
    <property type="match status" value="1"/>
</dbReference>
<dbReference type="RefSeq" id="WP_170055124.1">
    <property type="nucleotide sequence ID" value="NZ_JABBKX010000006.1"/>
</dbReference>
<evidence type="ECO:0000313" key="4">
    <source>
        <dbReference type="Proteomes" id="UP000548582"/>
    </source>
</evidence>
<proteinExistence type="predicted"/>
<evidence type="ECO:0000256" key="1">
    <source>
        <dbReference type="ARBA" id="ARBA00022679"/>
    </source>
</evidence>
<dbReference type="GO" id="GO:0032259">
    <property type="term" value="P:methylation"/>
    <property type="evidence" value="ECO:0007669"/>
    <property type="project" value="UniProtKB-KW"/>
</dbReference>
<keyword evidence="4" id="KW-1185">Reference proteome</keyword>
<keyword evidence="1 3" id="KW-0808">Transferase</keyword>
<dbReference type="AlphaFoldDB" id="A0A848EFW6"/>
<dbReference type="SUPFAM" id="SSF53335">
    <property type="entry name" value="S-adenosyl-L-methionine-dependent methyltransferases"/>
    <property type="match status" value="1"/>
</dbReference>
<gene>
    <name evidence="3" type="ORF">GWK16_16690</name>
</gene>
<dbReference type="EMBL" id="JABBKX010000006">
    <property type="protein sequence ID" value="NMJ42886.1"/>
    <property type="molecule type" value="Genomic_DNA"/>
</dbReference>
<name>A0A848EFW6_9PROT</name>
<dbReference type="InterPro" id="IPR029063">
    <property type="entry name" value="SAM-dependent_MTases_sf"/>
</dbReference>
<dbReference type="Gene3D" id="3.40.50.150">
    <property type="entry name" value="Vaccinia Virus protein VP39"/>
    <property type="match status" value="1"/>
</dbReference>
<dbReference type="PANTHER" id="PTHR43861">
    <property type="entry name" value="TRANS-ACONITATE 2-METHYLTRANSFERASE-RELATED"/>
    <property type="match status" value="1"/>
</dbReference>
<dbReference type="InterPro" id="IPR041698">
    <property type="entry name" value="Methyltransf_25"/>
</dbReference>
<accession>A0A848EFW6</accession>
<protein>
    <submittedName>
        <fullName evidence="3">Class I SAM-dependent methyltransferase</fullName>
    </submittedName>
</protein>
<feature type="domain" description="Methyltransferase" evidence="2">
    <location>
        <begin position="48"/>
        <end position="137"/>
    </location>
</feature>
<dbReference type="GO" id="GO:0008168">
    <property type="term" value="F:methyltransferase activity"/>
    <property type="evidence" value="ECO:0007669"/>
    <property type="project" value="UniProtKB-KW"/>
</dbReference>
<dbReference type="Proteomes" id="UP000548582">
    <property type="component" value="Unassembled WGS sequence"/>
</dbReference>
<evidence type="ECO:0000313" key="3">
    <source>
        <dbReference type="EMBL" id="NMJ42886.1"/>
    </source>
</evidence>
<keyword evidence="3" id="KW-0489">Methyltransferase</keyword>
<reference evidence="3 4" key="1">
    <citation type="submission" date="2020-03" db="EMBL/GenBank/DDBJ databases">
        <authorList>
            <person name="Sun Q."/>
        </authorList>
    </citation>
    <scope>NUCLEOTIDE SEQUENCE [LARGE SCALE GENOMIC DNA]</scope>
    <source>
        <strain evidence="3 4">JC162</strain>
    </source>
</reference>
<organism evidence="3 4">
    <name type="scientific">Neoroseomonas marina</name>
    <dbReference type="NCBI Taxonomy" id="1232220"/>
    <lineage>
        <taxon>Bacteria</taxon>
        <taxon>Pseudomonadati</taxon>
        <taxon>Pseudomonadota</taxon>
        <taxon>Alphaproteobacteria</taxon>
        <taxon>Acetobacterales</taxon>
        <taxon>Acetobacteraceae</taxon>
        <taxon>Neoroseomonas</taxon>
    </lineage>
</organism>
<sequence length="202" mass="21552">MNEEEAGRIVGLYRRHAAAWAAARGTEPGVEAGWLARFAALLPPKGMVLDLGCGPGRPVAAHLASLGHAITGVDSSPEMIAMAQAALPGHDWIVADMRGLALGRRFDALLAWDSFFHLCHDDQRAMFRRFADHAAPGAALMFTSGPSHGIAMGRLGGEPLFHASLDAAEYRSLLAANRFAVQAHVANDPECGGHTVWLARRD</sequence>
<evidence type="ECO:0000259" key="2">
    <source>
        <dbReference type="Pfam" id="PF13649"/>
    </source>
</evidence>